<reference evidence="1" key="1">
    <citation type="journal article" date="2014" name="PLoS ONE">
        <title>Transcriptome-Based Identification of ABC Transporters in the Western Tarnished Plant Bug Lygus hesperus.</title>
        <authorList>
            <person name="Hull J.J."/>
            <person name="Chaney K."/>
            <person name="Geib S.M."/>
            <person name="Fabrick J.A."/>
            <person name="Brent C.S."/>
            <person name="Walsh D."/>
            <person name="Lavine L.C."/>
        </authorList>
    </citation>
    <scope>NUCLEOTIDE SEQUENCE</scope>
</reference>
<feature type="non-terminal residue" evidence="1">
    <location>
        <position position="259"/>
    </location>
</feature>
<dbReference type="InterPro" id="IPR005312">
    <property type="entry name" value="DUF1759"/>
</dbReference>
<name>A0A0A9YWA8_LYGHE</name>
<evidence type="ECO:0000313" key="1">
    <source>
        <dbReference type="EMBL" id="JAG35911.1"/>
    </source>
</evidence>
<dbReference type="PANTHER" id="PTHR22954:SF3">
    <property type="entry name" value="PROTEIN CBG08539"/>
    <property type="match status" value="1"/>
</dbReference>
<gene>
    <name evidence="1" type="primary">amyA</name>
    <name evidence="1" type="ORF">CM83_102389</name>
</gene>
<dbReference type="EMBL" id="GBHO01007693">
    <property type="protein sequence ID" value="JAG35911.1"/>
    <property type="molecule type" value="Transcribed_RNA"/>
</dbReference>
<dbReference type="Pfam" id="PF03564">
    <property type="entry name" value="DUF1759"/>
    <property type="match status" value="1"/>
</dbReference>
<dbReference type="AlphaFoldDB" id="A0A0A9YWA8"/>
<accession>A0A0A9YWA8</accession>
<sequence>MAGDDPPAPAARTAFQRKTEALRKVLKNAGLEIQNIHEVAKKVIDDRGLLPEFRGMFNSVSRYSQRYEQIWEDLITAYEEEDKGDDFPTVSDSKQRKIVRSLFYEIQAINERLNLEFVKPGTQQSSNLTFTESKTSSHLPKINLPHFDGSKITEWPKYRDTFRSLVHEDENISQTRKFHYLVTSLSGIAYSVISEFKVEEANYKLAWKSLLDTFDKKRVLAATYLNNILSFKPLQGKPTTDGLQQFLSKISDSVSAFKL</sequence>
<reference evidence="1" key="2">
    <citation type="submission" date="2014-07" db="EMBL/GenBank/DDBJ databases">
        <authorList>
            <person name="Hull J."/>
        </authorList>
    </citation>
    <scope>NUCLEOTIDE SEQUENCE</scope>
</reference>
<protein>
    <submittedName>
        <fullName evidence="1">Alpha-amylase 1</fullName>
    </submittedName>
</protein>
<dbReference type="PANTHER" id="PTHR22954">
    <property type="entry name" value="RETROVIRAL PROTEASE-RELATED"/>
    <property type="match status" value="1"/>
</dbReference>
<proteinExistence type="predicted"/>
<organism evidence="1">
    <name type="scientific">Lygus hesperus</name>
    <name type="common">Western plant bug</name>
    <dbReference type="NCBI Taxonomy" id="30085"/>
    <lineage>
        <taxon>Eukaryota</taxon>
        <taxon>Metazoa</taxon>
        <taxon>Ecdysozoa</taxon>
        <taxon>Arthropoda</taxon>
        <taxon>Hexapoda</taxon>
        <taxon>Insecta</taxon>
        <taxon>Pterygota</taxon>
        <taxon>Neoptera</taxon>
        <taxon>Paraneoptera</taxon>
        <taxon>Hemiptera</taxon>
        <taxon>Heteroptera</taxon>
        <taxon>Panheteroptera</taxon>
        <taxon>Cimicomorpha</taxon>
        <taxon>Miridae</taxon>
        <taxon>Mirini</taxon>
        <taxon>Lygus</taxon>
    </lineage>
</organism>